<reference evidence="3" key="1">
    <citation type="submission" date="2020-05" db="EMBL/GenBank/DDBJ databases">
        <authorList>
            <person name="Chiriac C."/>
            <person name="Salcher M."/>
            <person name="Ghai R."/>
            <person name="Kavagutti S V."/>
        </authorList>
    </citation>
    <scope>NUCLEOTIDE SEQUENCE</scope>
</reference>
<keyword evidence="2" id="KW-1133">Transmembrane helix</keyword>
<dbReference type="AlphaFoldDB" id="A0A6J7L427"/>
<dbReference type="Gene3D" id="2.40.50.120">
    <property type="match status" value="1"/>
</dbReference>
<proteinExistence type="predicted"/>
<keyword evidence="2" id="KW-0472">Membrane</keyword>
<dbReference type="PROSITE" id="PS51257">
    <property type="entry name" value="PROKAR_LIPOPROTEIN"/>
    <property type="match status" value="1"/>
</dbReference>
<feature type="region of interest" description="Disordered" evidence="1">
    <location>
        <begin position="145"/>
        <end position="164"/>
    </location>
</feature>
<evidence type="ECO:0000256" key="1">
    <source>
        <dbReference type="SAM" id="MobiDB-lite"/>
    </source>
</evidence>
<protein>
    <submittedName>
        <fullName evidence="3">Unannotated protein</fullName>
    </submittedName>
</protein>
<dbReference type="EMBL" id="CAFBMW010000039">
    <property type="protein sequence ID" value="CAB4962781.1"/>
    <property type="molecule type" value="Genomic_DNA"/>
</dbReference>
<organism evidence="3">
    <name type="scientific">freshwater metagenome</name>
    <dbReference type="NCBI Taxonomy" id="449393"/>
    <lineage>
        <taxon>unclassified sequences</taxon>
        <taxon>metagenomes</taxon>
        <taxon>ecological metagenomes</taxon>
    </lineage>
</organism>
<feature type="transmembrane region" description="Helical" evidence="2">
    <location>
        <begin position="175"/>
        <end position="196"/>
    </location>
</feature>
<sequence>MRRWGSIVLTVLVSGASLVTWGAGPALACSCAYQRTGEFAAAADEIFTGTLTAMTEPPRTGVVSSTDPITYTVAVDVVYRGDVGSVAFFESAMSGASCGLEGMAVDRRYLVFVTTDGSERAATSCGGTAPATPGRVDAIERLTGAPAEPAVATDATTSRAADGARSELDSGLEAVPAWTIVTAGIGAAVLLLGAGLRRRRRPGAR</sequence>
<evidence type="ECO:0000313" key="3">
    <source>
        <dbReference type="EMBL" id="CAB4962781.1"/>
    </source>
</evidence>
<dbReference type="InterPro" id="IPR008993">
    <property type="entry name" value="TIMP-like_OB-fold"/>
</dbReference>
<evidence type="ECO:0000256" key="2">
    <source>
        <dbReference type="SAM" id="Phobius"/>
    </source>
</evidence>
<dbReference type="SUPFAM" id="SSF50242">
    <property type="entry name" value="TIMP-like"/>
    <property type="match status" value="1"/>
</dbReference>
<keyword evidence="2" id="KW-0812">Transmembrane</keyword>
<accession>A0A6J7L427</accession>
<gene>
    <name evidence="3" type="ORF">UFOPK3662_03365</name>
</gene>
<name>A0A6J7L427_9ZZZZ</name>